<dbReference type="Gene3D" id="3.40.50.150">
    <property type="entry name" value="Vaccinia Virus protein VP39"/>
    <property type="match status" value="1"/>
</dbReference>
<dbReference type="GO" id="GO:0004719">
    <property type="term" value="F:protein-L-isoaspartate (D-aspartate) O-methyltransferase activity"/>
    <property type="evidence" value="ECO:0007669"/>
    <property type="project" value="InterPro"/>
</dbReference>
<dbReference type="CDD" id="cd02440">
    <property type="entry name" value="AdoMet_MTases"/>
    <property type="match status" value="1"/>
</dbReference>
<keyword evidence="5" id="KW-1185">Reference proteome</keyword>
<keyword evidence="4" id="KW-0489">Methyltransferase</keyword>
<evidence type="ECO:0000313" key="5">
    <source>
        <dbReference type="Proteomes" id="UP000268908"/>
    </source>
</evidence>
<sequence>MFMQPDPICAAMNLEQARFNMVEQQIRTWEVLDQDVLDLMSIVKREEFVPAAWRNLAFADAEIPLGHGATMFAPKIEAHALQALQLKRHEKVLEIGSGSGYMAALLAAHADHVWSLEIVPELAAMARDNLARHGIGNVSVETGDGIAGLPAHAPYDAIMVSAALPAVPQDLLAQLKVGGRLFAIVGAAPVMTAQVITRTEDGYRSVKLFETLVDPLQNAPVAAQFTF</sequence>
<organism evidence="4 5">
    <name type="scientific">Sulfurisoma sediminicola</name>
    <dbReference type="NCBI Taxonomy" id="1381557"/>
    <lineage>
        <taxon>Bacteria</taxon>
        <taxon>Pseudomonadati</taxon>
        <taxon>Pseudomonadota</taxon>
        <taxon>Betaproteobacteria</taxon>
        <taxon>Nitrosomonadales</taxon>
        <taxon>Sterolibacteriaceae</taxon>
        <taxon>Sulfurisoma</taxon>
    </lineage>
</organism>
<dbReference type="InterPro" id="IPR000682">
    <property type="entry name" value="PCMT"/>
</dbReference>
<name>A0A497XPC4_9PROT</name>
<accession>A0A497XPC4</accession>
<comment type="caution">
    <text evidence="4">The sequence shown here is derived from an EMBL/GenBank/DDBJ whole genome shotgun (WGS) entry which is preliminary data.</text>
</comment>
<dbReference type="GO" id="GO:0005737">
    <property type="term" value="C:cytoplasm"/>
    <property type="evidence" value="ECO:0007669"/>
    <property type="project" value="TreeGrafter"/>
</dbReference>
<comment type="similarity">
    <text evidence="1">Belongs to the methyltransferase superfamily. L-isoaspartyl/D-aspartyl protein methyltransferase family.</text>
</comment>
<evidence type="ECO:0000256" key="1">
    <source>
        <dbReference type="ARBA" id="ARBA00005369"/>
    </source>
</evidence>
<gene>
    <name evidence="4" type="ORF">DFR35_0573</name>
</gene>
<dbReference type="PROSITE" id="PS01279">
    <property type="entry name" value="PCMT"/>
    <property type="match status" value="1"/>
</dbReference>
<keyword evidence="4" id="KW-0808">Transferase</keyword>
<evidence type="ECO:0000256" key="2">
    <source>
        <dbReference type="ARBA" id="ARBA00013346"/>
    </source>
</evidence>
<evidence type="ECO:0000313" key="4">
    <source>
        <dbReference type="EMBL" id="RLJ68019.1"/>
    </source>
</evidence>
<protein>
    <recommendedName>
        <fullName evidence="2">Protein-L-isoaspartate O-methyltransferase</fullName>
    </recommendedName>
    <alternativeName>
        <fullName evidence="3">Protein L-isoaspartyl methyltransferase</fullName>
    </alternativeName>
</protein>
<dbReference type="PANTHER" id="PTHR11579">
    <property type="entry name" value="PROTEIN-L-ISOASPARTATE O-METHYLTRANSFERASE"/>
    <property type="match status" value="1"/>
</dbReference>
<dbReference type="GO" id="GO:0032259">
    <property type="term" value="P:methylation"/>
    <property type="evidence" value="ECO:0007669"/>
    <property type="project" value="UniProtKB-KW"/>
</dbReference>
<dbReference type="SUPFAM" id="SSF53335">
    <property type="entry name" value="S-adenosyl-L-methionine-dependent methyltransferases"/>
    <property type="match status" value="1"/>
</dbReference>
<reference evidence="4 5" key="1">
    <citation type="submission" date="2018-10" db="EMBL/GenBank/DDBJ databases">
        <title>Genomic Encyclopedia of Type Strains, Phase IV (KMG-IV): sequencing the most valuable type-strain genomes for metagenomic binning, comparative biology and taxonomic classification.</title>
        <authorList>
            <person name="Goeker M."/>
        </authorList>
    </citation>
    <scope>NUCLEOTIDE SEQUENCE [LARGE SCALE GENOMIC DNA]</scope>
    <source>
        <strain evidence="4 5">DSM 26916</strain>
    </source>
</reference>
<dbReference type="PANTHER" id="PTHR11579:SF18">
    <property type="entry name" value="PROTEIN-L-ISOASPARTATE O-METHYLTRANSFERASE"/>
    <property type="match status" value="1"/>
</dbReference>
<dbReference type="EMBL" id="RCCI01000004">
    <property type="protein sequence ID" value="RLJ68019.1"/>
    <property type="molecule type" value="Genomic_DNA"/>
</dbReference>
<evidence type="ECO:0000256" key="3">
    <source>
        <dbReference type="ARBA" id="ARBA00030757"/>
    </source>
</evidence>
<dbReference type="Proteomes" id="UP000268908">
    <property type="component" value="Unassembled WGS sequence"/>
</dbReference>
<dbReference type="Pfam" id="PF01135">
    <property type="entry name" value="PCMT"/>
    <property type="match status" value="1"/>
</dbReference>
<dbReference type="InterPro" id="IPR029063">
    <property type="entry name" value="SAM-dependent_MTases_sf"/>
</dbReference>
<dbReference type="AlphaFoldDB" id="A0A497XPC4"/>
<proteinExistence type="inferred from homology"/>